<dbReference type="AlphaFoldDB" id="A0A078FU05"/>
<protein>
    <submittedName>
        <fullName evidence="1">BnaC01g23520D protein</fullName>
    </submittedName>
</protein>
<gene>
    <name evidence="1" type="primary">BnaC01g23520D</name>
    <name evidence="1" type="ORF">GSBRNA2T00090830001</name>
</gene>
<dbReference type="EMBL" id="LK032062">
    <property type="protein sequence ID" value="CDY16317.1"/>
    <property type="molecule type" value="Genomic_DNA"/>
</dbReference>
<proteinExistence type="predicted"/>
<evidence type="ECO:0000313" key="2">
    <source>
        <dbReference type="Proteomes" id="UP000028999"/>
    </source>
</evidence>
<name>A0A078FU05_BRANA</name>
<organism evidence="1 2">
    <name type="scientific">Brassica napus</name>
    <name type="common">Rape</name>
    <dbReference type="NCBI Taxonomy" id="3708"/>
    <lineage>
        <taxon>Eukaryota</taxon>
        <taxon>Viridiplantae</taxon>
        <taxon>Streptophyta</taxon>
        <taxon>Embryophyta</taxon>
        <taxon>Tracheophyta</taxon>
        <taxon>Spermatophyta</taxon>
        <taxon>Magnoliopsida</taxon>
        <taxon>eudicotyledons</taxon>
        <taxon>Gunneridae</taxon>
        <taxon>Pentapetalae</taxon>
        <taxon>rosids</taxon>
        <taxon>malvids</taxon>
        <taxon>Brassicales</taxon>
        <taxon>Brassicaceae</taxon>
        <taxon>Brassiceae</taxon>
        <taxon>Brassica</taxon>
    </lineage>
</organism>
<keyword evidence="2" id="KW-1185">Reference proteome</keyword>
<dbReference type="Gramene" id="CDY16317">
    <property type="protein sequence ID" value="CDY16317"/>
    <property type="gene ID" value="GSBRNA2T00090830001"/>
</dbReference>
<dbReference type="Proteomes" id="UP000028999">
    <property type="component" value="Unassembled WGS sequence"/>
</dbReference>
<accession>A0A078FU05</accession>
<sequence>MFFNSGDLGYQGINETVDLGFDGSQEGFVLHQIEGFGEYPKGRQNYDCKIGVDLDVVRSIEKVYRTLERGDMEDRFHSMRLEGSDLWSKEVKGMILSNTNTDPNLFESEAKVSLGCRYCMVGRRILLRKVLLWVQRILLHQWFTEITSYQLGGSLRIFMIDQKIFVYDMEGLLLMIYWKSEKHKKAVVLRSQGQLVVKVGSKNGLENNIKKLKIYVPHFDNSANEMVSVVFFSATRRELGLGLLGQVIVLLALQLVPLNQLQRAGLELDKVFRLFIMGKRSEERMRGSGIVALEWRIAVQRHDGVKVRRNWMVTWLVIKAITVQRWHKRFGVIGFITFLYVVSRCNMDQVIMVYHYTIFLKWNVIILVRLQIGRRGFSPRRYVKLSMCFWFIGKGSDGFKIFNVCILKILYNIKDLCCGIEIVLFLKSSFGLWVYWDWRLRELNDKIGILLSMLIVLRLKYSLWSRVFLSYVYGKSDRYGKYEWLESLWFFMEWSQRKEYIWNGEIGYHYTRRIGSPEQIKDIFFLNEGTKLELPRNWK</sequence>
<reference evidence="1 2" key="1">
    <citation type="journal article" date="2014" name="Science">
        <title>Plant genetics. Early allopolyploid evolution in the post-Neolithic Brassica napus oilseed genome.</title>
        <authorList>
            <person name="Chalhoub B."/>
            <person name="Denoeud F."/>
            <person name="Liu S."/>
            <person name="Parkin I.A."/>
            <person name="Tang H."/>
            <person name="Wang X."/>
            <person name="Chiquet J."/>
            <person name="Belcram H."/>
            <person name="Tong C."/>
            <person name="Samans B."/>
            <person name="Correa M."/>
            <person name="Da Silva C."/>
            <person name="Just J."/>
            <person name="Falentin C."/>
            <person name="Koh C.S."/>
            <person name="Le Clainche I."/>
            <person name="Bernard M."/>
            <person name="Bento P."/>
            <person name="Noel B."/>
            <person name="Labadie K."/>
            <person name="Alberti A."/>
            <person name="Charles M."/>
            <person name="Arnaud D."/>
            <person name="Guo H."/>
            <person name="Daviaud C."/>
            <person name="Alamery S."/>
            <person name="Jabbari K."/>
            <person name="Zhao M."/>
            <person name="Edger P.P."/>
            <person name="Chelaifa H."/>
            <person name="Tack D."/>
            <person name="Lassalle G."/>
            <person name="Mestiri I."/>
            <person name="Schnel N."/>
            <person name="Le Paslier M.C."/>
            <person name="Fan G."/>
            <person name="Renault V."/>
            <person name="Bayer P.E."/>
            <person name="Golicz A.A."/>
            <person name="Manoli S."/>
            <person name="Lee T.H."/>
            <person name="Thi V.H."/>
            <person name="Chalabi S."/>
            <person name="Hu Q."/>
            <person name="Fan C."/>
            <person name="Tollenaere R."/>
            <person name="Lu Y."/>
            <person name="Battail C."/>
            <person name="Shen J."/>
            <person name="Sidebottom C.H."/>
            <person name="Wang X."/>
            <person name="Canaguier A."/>
            <person name="Chauveau A."/>
            <person name="Berard A."/>
            <person name="Deniot G."/>
            <person name="Guan M."/>
            <person name="Liu Z."/>
            <person name="Sun F."/>
            <person name="Lim Y.P."/>
            <person name="Lyons E."/>
            <person name="Town C.D."/>
            <person name="Bancroft I."/>
            <person name="Wang X."/>
            <person name="Meng J."/>
            <person name="Ma J."/>
            <person name="Pires J.C."/>
            <person name="King G.J."/>
            <person name="Brunel D."/>
            <person name="Delourme R."/>
            <person name="Renard M."/>
            <person name="Aury J.M."/>
            <person name="Adams K.L."/>
            <person name="Batley J."/>
            <person name="Snowdon R.J."/>
            <person name="Tost J."/>
            <person name="Edwards D."/>
            <person name="Zhou Y."/>
            <person name="Hua W."/>
            <person name="Sharpe A.G."/>
            <person name="Paterson A.H."/>
            <person name="Guan C."/>
            <person name="Wincker P."/>
        </authorList>
    </citation>
    <scope>NUCLEOTIDE SEQUENCE [LARGE SCALE GENOMIC DNA]</scope>
    <source>
        <strain evidence="2">cv. Darmor-bzh</strain>
    </source>
</reference>
<dbReference type="PaxDb" id="3708-A0A078FU05"/>
<evidence type="ECO:0000313" key="1">
    <source>
        <dbReference type="EMBL" id="CDY16317.1"/>
    </source>
</evidence>